<organism evidence="1 2">
    <name type="scientific">Muraenolepis orangiensis</name>
    <name type="common">Patagonian moray cod</name>
    <dbReference type="NCBI Taxonomy" id="630683"/>
    <lineage>
        <taxon>Eukaryota</taxon>
        <taxon>Metazoa</taxon>
        <taxon>Chordata</taxon>
        <taxon>Craniata</taxon>
        <taxon>Vertebrata</taxon>
        <taxon>Euteleostomi</taxon>
        <taxon>Actinopterygii</taxon>
        <taxon>Neopterygii</taxon>
        <taxon>Teleostei</taxon>
        <taxon>Neoteleostei</taxon>
        <taxon>Acanthomorphata</taxon>
        <taxon>Zeiogadaria</taxon>
        <taxon>Gadariae</taxon>
        <taxon>Gadiformes</taxon>
        <taxon>Muraenolepidoidei</taxon>
        <taxon>Muraenolepididae</taxon>
        <taxon>Muraenolepis</taxon>
    </lineage>
</organism>
<dbReference type="AlphaFoldDB" id="A0A9Q0IUZ1"/>
<sequence>MGTGSRRHRASLEALELPDSITAFFHNSNQTHKTTYTQINHFGRSCTSLDGGAIAILAYAGQFNLTGVFLRTSCLVMRWNVNFGRKVSLDVYLLSTSSGKRQAERPEMEYRAQLECLGLPPPVGMSPTLELCPEETSTWSS</sequence>
<dbReference type="InterPro" id="IPR012674">
    <property type="entry name" value="Calycin"/>
</dbReference>
<reference evidence="1" key="1">
    <citation type="submission" date="2022-07" db="EMBL/GenBank/DDBJ databases">
        <title>Chromosome-level genome of Muraenolepis orangiensis.</title>
        <authorList>
            <person name="Kim J."/>
        </authorList>
    </citation>
    <scope>NUCLEOTIDE SEQUENCE</scope>
    <source>
        <strain evidence="1">KU_S4_2022</strain>
        <tissue evidence="1">Muscle</tissue>
    </source>
</reference>
<dbReference type="Gene3D" id="2.40.128.20">
    <property type="match status" value="1"/>
</dbReference>
<proteinExistence type="predicted"/>
<accession>A0A9Q0IUZ1</accession>
<evidence type="ECO:0000313" key="2">
    <source>
        <dbReference type="Proteomes" id="UP001148018"/>
    </source>
</evidence>
<keyword evidence="2" id="KW-1185">Reference proteome</keyword>
<evidence type="ECO:0000313" key="1">
    <source>
        <dbReference type="EMBL" id="KAJ3614382.1"/>
    </source>
</evidence>
<gene>
    <name evidence="1" type="ORF">NHX12_017956</name>
</gene>
<dbReference type="Proteomes" id="UP001148018">
    <property type="component" value="Unassembled WGS sequence"/>
</dbReference>
<dbReference type="EMBL" id="JANIIK010000034">
    <property type="protein sequence ID" value="KAJ3614382.1"/>
    <property type="molecule type" value="Genomic_DNA"/>
</dbReference>
<comment type="caution">
    <text evidence="1">The sequence shown here is derived from an EMBL/GenBank/DDBJ whole genome shotgun (WGS) entry which is preliminary data.</text>
</comment>
<protein>
    <submittedName>
        <fullName evidence="1">Uncharacterized protein</fullName>
    </submittedName>
</protein>
<name>A0A9Q0IUZ1_9TELE</name>
<dbReference type="OrthoDB" id="8928962at2759"/>